<dbReference type="InterPro" id="IPR003593">
    <property type="entry name" value="AAA+_ATPase"/>
</dbReference>
<dbReference type="EC" id="3.6.3.-" evidence="3"/>
<dbReference type="InterPro" id="IPR045427">
    <property type="entry name" value="MoxR"/>
</dbReference>
<keyword evidence="1" id="KW-0175">Coiled coil</keyword>
<protein>
    <submittedName>
        <fullName evidence="3">ATPase RavA</fullName>
        <ecNumber evidence="3">3.6.3.-</ecNumber>
    </submittedName>
</protein>
<dbReference type="SMART" id="SM00382">
    <property type="entry name" value="AAA"/>
    <property type="match status" value="1"/>
</dbReference>
<accession>A0A916K0B0</accession>
<dbReference type="Pfam" id="PF20030">
    <property type="entry name" value="bpMoxR"/>
    <property type="match status" value="1"/>
</dbReference>
<evidence type="ECO:0000256" key="1">
    <source>
        <dbReference type="SAM" id="Coils"/>
    </source>
</evidence>
<dbReference type="PANTHER" id="PTHR32204:SF0">
    <property type="entry name" value="ATPASE RAVA"/>
    <property type="match status" value="1"/>
</dbReference>
<dbReference type="Pfam" id="PF17868">
    <property type="entry name" value="AAA_lid_8"/>
    <property type="match status" value="1"/>
</dbReference>
<dbReference type="InterPro" id="IPR050513">
    <property type="entry name" value="RavA_ATPases"/>
</dbReference>
<feature type="domain" description="AAA+ ATPase" evidence="2">
    <location>
        <begin position="59"/>
        <end position="201"/>
    </location>
</feature>
<proteinExistence type="predicted"/>
<evidence type="ECO:0000259" key="2">
    <source>
        <dbReference type="SMART" id="SM00382"/>
    </source>
</evidence>
<reference evidence="3" key="1">
    <citation type="submission" date="2021-06" db="EMBL/GenBank/DDBJ databases">
        <authorList>
            <person name="Criscuolo A."/>
        </authorList>
    </citation>
    <scope>NUCLEOTIDE SEQUENCE</scope>
    <source>
        <strain evidence="3">CIP111600</strain>
    </source>
</reference>
<dbReference type="CDD" id="cd00009">
    <property type="entry name" value="AAA"/>
    <property type="match status" value="1"/>
</dbReference>
<dbReference type="PANTHER" id="PTHR32204">
    <property type="entry name" value="ATPASE RAVA"/>
    <property type="match status" value="1"/>
</dbReference>
<name>A0A916K0B0_9BACL</name>
<dbReference type="AlphaFoldDB" id="A0A916K0B0"/>
<evidence type="ECO:0000313" key="4">
    <source>
        <dbReference type="Proteomes" id="UP000693672"/>
    </source>
</evidence>
<gene>
    <name evidence="3" type="primary">ravA</name>
    <name evidence="3" type="ORF">PAESOLCIP111_02249</name>
</gene>
<evidence type="ECO:0000313" key="3">
    <source>
        <dbReference type="EMBL" id="CAG7620093.1"/>
    </source>
</evidence>
<comment type="caution">
    <text evidence="3">The sequence shown here is derived from an EMBL/GenBank/DDBJ whole genome shotgun (WGS) entry which is preliminary data.</text>
</comment>
<dbReference type="Proteomes" id="UP000693672">
    <property type="component" value="Unassembled WGS sequence"/>
</dbReference>
<dbReference type="GO" id="GO:0016787">
    <property type="term" value="F:hydrolase activity"/>
    <property type="evidence" value="ECO:0007669"/>
    <property type="project" value="UniProtKB-KW"/>
</dbReference>
<dbReference type="EMBL" id="CAJVAS010000008">
    <property type="protein sequence ID" value="CAG7620093.1"/>
    <property type="molecule type" value="Genomic_DNA"/>
</dbReference>
<keyword evidence="4" id="KW-1185">Reference proteome</keyword>
<dbReference type="InterPro" id="IPR041538">
    <property type="entry name" value="RavA-like_AAA_lid"/>
</dbReference>
<feature type="coiled-coil region" evidence="1">
    <location>
        <begin position="360"/>
        <end position="387"/>
    </location>
</feature>
<organism evidence="3 4">
    <name type="scientific">Paenibacillus solanacearum</name>
    <dbReference type="NCBI Taxonomy" id="2048548"/>
    <lineage>
        <taxon>Bacteria</taxon>
        <taxon>Bacillati</taxon>
        <taxon>Bacillota</taxon>
        <taxon>Bacilli</taxon>
        <taxon>Bacillales</taxon>
        <taxon>Paenibacillaceae</taxon>
        <taxon>Paenibacillus</taxon>
    </lineage>
</organism>
<keyword evidence="3" id="KW-0378">Hydrolase</keyword>
<sequence length="454" mass="52956">MRCRPAQGSGYRAIWHAAITTMNEMQSIQRNMEEAIRLLEARFLEREELIRLLLLGLMSHENALLVGPPGTAKSQLARAVSQLFGGGRWFDYLLTRFTTPDEMFGPVSLQQLKQDRYVRQTDGYLPAADFAFLDEIFKANSAILNSLLSILNERVFFNGREKQQAPLVFLIAASNELPEENEQLAALYDRFLIRYEVGYLKHMSSYERMFQLPDEPLPALLSLKDAETVQAAVRDVTIPETLIYMLYQLKTSMEAKEFALSDRRWRKIGHVWKTSAALNRRSEVNVWDTVYTPHMLWDFPEDATALQEIFQKAFQEALGQETERELPIRKYDRIAKHWAGKEDELHAFQFKKEVGGRMSKEDQEKAKANLEECRLELEETARELRGKLILWLQREKDLPGYIRNRNFLLLQTAQYAVKYTHLRIQGERILQTLQGLYRTLFDREIPGVEYDYTL</sequence>